<keyword evidence="2" id="KW-1185">Reference proteome</keyword>
<organism evidence="1 2">
    <name type="scientific">Brugia timori</name>
    <dbReference type="NCBI Taxonomy" id="42155"/>
    <lineage>
        <taxon>Eukaryota</taxon>
        <taxon>Metazoa</taxon>
        <taxon>Ecdysozoa</taxon>
        <taxon>Nematoda</taxon>
        <taxon>Chromadorea</taxon>
        <taxon>Rhabditida</taxon>
        <taxon>Spirurina</taxon>
        <taxon>Spiruromorpha</taxon>
        <taxon>Filarioidea</taxon>
        <taxon>Onchocercidae</taxon>
        <taxon>Brugia</taxon>
    </lineage>
</organism>
<protein>
    <submittedName>
        <fullName evidence="1">Uncharacterized protein</fullName>
    </submittedName>
</protein>
<dbReference type="Proteomes" id="UP000280834">
    <property type="component" value="Unassembled WGS sequence"/>
</dbReference>
<evidence type="ECO:0000313" key="1">
    <source>
        <dbReference type="EMBL" id="VDO09137.1"/>
    </source>
</evidence>
<gene>
    <name evidence="1" type="ORF">BTMF_LOCUS983</name>
</gene>
<reference evidence="1 2" key="1">
    <citation type="submission" date="2018-11" db="EMBL/GenBank/DDBJ databases">
        <authorList>
            <consortium name="Pathogen Informatics"/>
        </authorList>
    </citation>
    <scope>NUCLEOTIDE SEQUENCE [LARGE SCALE GENOMIC DNA]</scope>
</reference>
<dbReference type="EMBL" id="UZAG01000643">
    <property type="protein sequence ID" value="VDO09137.1"/>
    <property type="molecule type" value="Genomic_DNA"/>
</dbReference>
<name>A0A3P7TIS4_9BILA</name>
<sequence length="47" mass="4994">MLPENDENEPSFLVVFISFEPSTFSSLISSSSASASEAASTCCSNWS</sequence>
<dbReference type="AlphaFoldDB" id="A0A3P7TIS4"/>
<evidence type="ECO:0000313" key="2">
    <source>
        <dbReference type="Proteomes" id="UP000280834"/>
    </source>
</evidence>
<accession>A0A3P7TIS4</accession>
<proteinExistence type="predicted"/>